<keyword evidence="2" id="KW-1185">Reference proteome</keyword>
<gene>
    <name evidence="1" type="ORF">CYCCA115_LOCUS863</name>
</gene>
<dbReference type="AlphaFoldDB" id="A0AAD2CCY1"/>
<evidence type="ECO:0000313" key="2">
    <source>
        <dbReference type="Proteomes" id="UP001295423"/>
    </source>
</evidence>
<dbReference type="EMBL" id="CAKOGP040000002">
    <property type="protein sequence ID" value="CAJ1919855.1"/>
    <property type="molecule type" value="Genomic_DNA"/>
</dbReference>
<accession>A0AAD2CCY1</accession>
<evidence type="ECO:0000313" key="1">
    <source>
        <dbReference type="EMBL" id="CAJ1919855.1"/>
    </source>
</evidence>
<name>A0AAD2CCY1_9STRA</name>
<reference evidence="1" key="1">
    <citation type="submission" date="2023-08" db="EMBL/GenBank/DDBJ databases">
        <authorList>
            <person name="Audoor S."/>
            <person name="Bilcke G."/>
        </authorList>
    </citation>
    <scope>NUCLEOTIDE SEQUENCE</scope>
</reference>
<sequence>MPILRGSLFQRRNRNWFGRGKQERTKKHERTKPDAFTLSTITETEDDDINSTTTENYNDRLPTCISFLSNDDTDHHREGLNQLLEIVRDKKQLSQDASMSLIYGESDVGKKLQLVFLPFLTAKDNDDDDDDDEIELNDEVNANDYESPSLYFSESSEEFVYEDEDDLIPRGLGSGRHHEAALLILLYALGTVSILSDAKKKRSIDFASPFWQPMIQTVIDNMESNYTEGITTMTLSCLRILYTLEPAVVGPFLKHLLLPYISSLREYGHRHELPIMQREASSLLSLTASNFSPQ</sequence>
<dbReference type="InterPro" id="IPR016024">
    <property type="entry name" value="ARM-type_fold"/>
</dbReference>
<comment type="caution">
    <text evidence="1">The sequence shown here is derived from an EMBL/GenBank/DDBJ whole genome shotgun (WGS) entry which is preliminary data.</text>
</comment>
<proteinExistence type="predicted"/>
<protein>
    <submittedName>
        <fullName evidence="1">Uncharacterized protein</fullName>
    </submittedName>
</protein>
<organism evidence="1 2">
    <name type="scientific">Cylindrotheca closterium</name>
    <dbReference type="NCBI Taxonomy" id="2856"/>
    <lineage>
        <taxon>Eukaryota</taxon>
        <taxon>Sar</taxon>
        <taxon>Stramenopiles</taxon>
        <taxon>Ochrophyta</taxon>
        <taxon>Bacillariophyta</taxon>
        <taxon>Bacillariophyceae</taxon>
        <taxon>Bacillariophycidae</taxon>
        <taxon>Bacillariales</taxon>
        <taxon>Bacillariaceae</taxon>
        <taxon>Cylindrotheca</taxon>
    </lineage>
</organism>
<dbReference type="SUPFAM" id="SSF48371">
    <property type="entry name" value="ARM repeat"/>
    <property type="match status" value="1"/>
</dbReference>
<dbReference type="Proteomes" id="UP001295423">
    <property type="component" value="Unassembled WGS sequence"/>
</dbReference>